<feature type="region of interest" description="Disordered" evidence="5">
    <location>
        <begin position="550"/>
        <end position="582"/>
    </location>
</feature>
<organism evidence="9 10">
    <name type="scientific">Vitis rotundifolia</name>
    <name type="common">Muscadine grape</name>
    <dbReference type="NCBI Taxonomy" id="103349"/>
    <lineage>
        <taxon>Eukaryota</taxon>
        <taxon>Viridiplantae</taxon>
        <taxon>Streptophyta</taxon>
        <taxon>Embryophyta</taxon>
        <taxon>Tracheophyta</taxon>
        <taxon>Spermatophyta</taxon>
        <taxon>Magnoliopsida</taxon>
        <taxon>eudicotyledons</taxon>
        <taxon>Gunneridae</taxon>
        <taxon>Pentapetalae</taxon>
        <taxon>rosids</taxon>
        <taxon>Vitales</taxon>
        <taxon>Vitaceae</taxon>
        <taxon>Viteae</taxon>
        <taxon>Vitis</taxon>
    </lineage>
</organism>
<dbReference type="PANTHER" id="PTHR47527:SF3">
    <property type="entry name" value="RING_FYVE_PHD ZINC FINGER SUPERFAMILY PROTEIN"/>
    <property type="match status" value="1"/>
</dbReference>
<dbReference type="SUPFAM" id="SSF57903">
    <property type="entry name" value="FYVE/PHD zinc finger"/>
    <property type="match status" value="1"/>
</dbReference>
<feature type="region of interest" description="Disordered" evidence="5">
    <location>
        <begin position="259"/>
        <end position="326"/>
    </location>
</feature>
<feature type="region of interest" description="Disordered" evidence="5">
    <location>
        <begin position="141"/>
        <end position="202"/>
    </location>
</feature>
<reference evidence="9 10" key="1">
    <citation type="journal article" date="2023" name="BMC Biotechnol.">
        <title>Vitis rotundifolia cv Carlos genome sequencing.</title>
        <authorList>
            <person name="Huff M."/>
            <person name="Hulse-Kemp A."/>
            <person name="Scheffler B."/>
            <person name="Youngblood R."/>
            <person name="Simpson S."/>
            <person name="Babiker E."/>
            <person name="Staton M."/>
        </authorList>
    </citation>
    <scope>NUCLEOTIDE SEQUENCE [LARGE SCALE GENOMIC DNA]</scope>
    <source>
        <tissue evidence="9">Leaf</tissue>
    </source>
</reference>
<evidence type="ECO:0008006" key="11">
    <source>
        <dbReference type="Google" id="ProtNLM"/>
    </source>
</evidence>
<feature type="compositionally biased region" description="Low complexity" evidence="5">
    <location>
        <begin position="655"/>
        <end position="666"/>
    </location>
</feature>
<gene>
    <name evidence="9" type="ORF">PVL29_025740</name>
</gene>
<dbReference type="InterPro" id="IPR019786">
    <property type="entry name" value="Zinc_finger_PHD-type_CS"/>
</dbReference>
<dbReference type="Gene3D" id="3.30.40.10">
    <property type="entry name" value="Zinc/RING finger domain, C3HC4 (zinc finger)"/>
    <property type="match status" value="1"/>
</dbReference>
<feature type="compositionally biased region" description="Basic and acidic residues" evidence="5">
    <location>
        <begin position="9"/>
        <end position="31"/>
    </location>
</feature>
<name>A0AA39D7N7_VITRO</name>
<evidence type="ECO:0000256" key="2">
    <source>
        <dbReference type="ARBA" id="ARBA00022771"/>
    </source>
</evidence>
<comment type="caution">
    <text evidence="9">The sequence shown here is derived from an EMBL/GenBank/DDBJ whole genome shotgun (WGS) entry which is preliminary data.</text>
</comment>
<feature type="compositionally biased region" description="Polar residues" evidence="5">
    <location>
        <begin position="299"/>
        <end position="326"/>
    </location>
</feature>
<dbReference type="InterPro" id="IPR019787">
    <property type="entry name" value="Znf_PHD-finger"/>
</dbReference>
<dbReference type="Pfam" id="PF00628">
    <property type="entry name" value="PHD"/>
    <property type="match status" value="1"/>
</dbReference>
<accession>A0AA39D7N7</accession>
<feature type="region of interest" description="Disordered" evidence="5">
    <location>
        <begin position="511"/>
        <end position="533"/>
    </location>
</feature>
<proteinExistence type="predicted"/>
<dbReference type="CDD" id="cd15489">
    <property type="entry name" value="PHD_SF"/>
    <property type="match status" value="1"/>
</dbReference>
<keyword evidence="2 4" id="KW-0863">Zinc-finger</keyword>
<dbReference type="GO" id="GO:0008270">
    <property type="term" value="F:zinc ion binding"/>
    <property type="evidence" value="ECO:0007669"/>
    <property type="project" value="UniProtKB-KW"/>
</dbReference>
<dbReference type="Pfam" id="PF01426">
    <property type="entry name" value="BAH"/>
    <property type="match status" value="1"/>
</dbReference>
<evidence type="ECO:0000256" key="4">
    <source>
        <dbReference type="PROSITE-ProRule" id="PRU00175"/>
    </source>
</evidence>
<evidence type="ECO:0000259" key="8">
    <source>
        <dbReference type="PROSITE" id="PS51038"/>
    </source>
</evidence>
<evidence type="ECO:0000259" key="7">
    <source>
        <dbReference type="PROSITE" id="PS50089"/>
    </source>
</evidence>
<feature type="region of interest" description="Disordered" evidence="5">
    <location>
        <begin position="1"/>
        <end position="31"/>
    </location>
</feature>
<dbReference type="Gene3D" id="2.30.30.490">
    <property type="match status" value="1"/>
</dbReference>
<dbReference type="SMART" id="SM00249">
    <property type="entry name" value="PHD"/>
    <property type="match status" value="1"/>
</dbReference>
<feature type="region of interest" description="Disordered" evidence="5">
    <location>
        <begin position="653"/>
        <end position="675"/>
    </location>
</feature>
<dbReference type="InterPro" id="IPR011011">
    <property type="entry name" value="Znf_FYVE_PHD"/>
</dbReference>
<dbReference type="InterPro" id="IPR001965">
    <property type="entry name" value="Znf_PHD"/>
</dbReference>
<dbReference type="PROSITE" id="PS50016">
    <property type="entry name" value="ZF_PHD_2"/>
    <property type="match status" value="1"/>
</dbReference>
<dbReference type="InterPro" id="IPR013083">
    <property type="entry name" value="Znf_RING/FYVE/PHD"/>
</dbReference>
<keyword evidence="10" id="KW-1185">Reference proteome</keyword>
<evidence type="ECO:0000259" key="6">
    <source>
        <dbReference type="PROSITE" id="PS50016"/>
    </source>
</evidence>
<dbReference type="AlphaFoldDB" id="A0AA39D7N7"/>
<dbReference type="Proteomes" id="UP001168098">
    <property type="component" value="Unassembled WGS sequence"/>
</dbReference>
<dbReference type="PROSITE" id="PS51038">
    <property type="entry name" value="BAH"/>
    <property type="match status" value="1"/>
</dbReference>
<evidence type="ECO:0000256" key="5">
    <source>
        <dbReference type="SAM" id="MobiDB-lite"/>
    </source>
</evidence>
<protein>
    <recommendedName>
        <fullName evidence="11">PHD finger protein</fullName>
    </recommendedName>
</protein>
<feature type="compositionally biased region" description="Polar residues" evidence="5">
    <location>
        <begin position="141"/>
        <end position="155"/>
    </location>
</feature>
<dbReference type="InterPro" id="IPR001841">
    <property type="entry name" value="Znf_RING"/>
</dbReference>
<dbReference type="GO" id="GO:0003682">
    <property type="term" value="F:chromatin binding"/>
    <property type="evidence" value="ECO:0007669"/>
    <property type="project" value="InterPro"/>
</dbReference>
<evidence type="ECO:0000313" key="10">
    <source>
        <dbReference type="Proteomes" id="UP001168098"/>
    </source>
</evidence>
<keyword evidence="1" id="KW-0479">Metal-binding</keyword>
<feature type="compositionally biased region" description="Polar residues" evidence="5">
    <location>
        <begin position="550"/>
        <end position="564"/>
    </location>
</feature>
<dbReference type="CDD" id="cd04370">
    <property type="entry name" value="BAH"/>
    <property type="match status" value="1"/>
</dbReference>
<evidence type="ECO:0000313" key="9">
    <source>
        <dbReference type="EMBL" id="KAJ9672232.1"/>
    </source>
</evidence>
<evidence type="ECO:0000256" key="1">
    <source>
        <dbReference type="ARBA" id="ARBA00022723"/>
    </source>
</evidence>
<dbReference type="Pfam" id="PF25073">
    <property type="entry name" value="DUF7797"/>
    <property type="match status" value="1"/>
</dbReference>
<dbReference type="PROSITE" id="PS50089">
    <property type="entry name" value="ZF_RING_2"/>
    <property type="match status" value="1"/>
</dbReference>
<dbReference type="InterPro" id="IPR001025">
    <property type="entry name" value="BAH_dom"/>
</dbReference>
<feature type="domain" description="BAH" evidence="8">
    <location>
        <begin position="705"/>
        <end position="832"/>
    </location>
</feature>
<dbReference type="EMBL" id="JARBHA010000019">
    <property type="protein sequence ID" value="KAJ9672232.1"/>
    <property type="molecule type" value="Genomic_DNA"/>
</dbReference>
<evidence type="ECO:0000256" key="3">
    <source>
        <dbReference type="ARBA" id="ARBA00022833"/>
    </source>
</evidence>
<dbReference type="PANTHER" id="PTHR47527">
    <property type="entry name" value="RING/FYVE/PHD ZINC FINGER SUPERFAMILY PROTEIN"/>
    <property type="match status" value="1"/>
</dbReference>
<dbReference type="PROSITE" id="PS01359">
    <property type="entry name" value="ZF_PHD_1"/>
    <property type="match status" value="1"/>
</dbReference>
<feature type="domain" description="RING-type" evidence="7">
    <location>
        <begin position="382"/>
        <end position="428"/>
    </location>
</feature>
<sequence length="833" mass="90644">MDPTASSEVEARSKRPAEDDGETARKRPRGGDVKRVAEIVLVLSAMAAVRGGRSPTAEERAMMEEARAKVVAMCEGLAPKDIVPREVIGGMIEDLGISGREQKLGFRPPKMSIAEKLLLTKRKMEESKEFVAHSATYSSQRLQSTFGSATESRGPQHTARMFPSDKPGHPPISSGGFQPASPLGNVSAATSTPLPYQLPPNEVRSSIASSGLATSNLGRDSSSSLSLPRVERTHFRLDGRPNGSPYPPQVQAANSSIDHFPAKTPTWSLQPQSVSSVKTGSENKVQDHIAARVEGAADISSSRMAPQSTRDQNSRSFVTHTTPGHLQSTQQLLLGNNFQPPSLSSNHNEIGKIVQKLLHPQLPQHPTWNPPSRDYMNKAVTCQICKLTINEVENVLLCDACERGFHLKCLQSYNHKGIPRGEWHCPKCLSLSSGKPLPPKYGRVMRNMNTPKGPISAAGVQPSSEKKVGILDQQKITANGNSDLQGHNGSLVTNHIELASDSKTLKASQVQVNNSSSSIKNVDDKPSSGTYPNNSIKSLGAACGSLSIASSNETSSQHVKISESSSHEERLVPKPDPQPPKLSDAISDMSHHLQVSHNPQDVDSTRLTNCAEIPSKNYHDNNTMVKDSEKTYTRGTSDCNLTYDIERDDQDVAQASSVGTSGTSAGPKEPTGFSPDGLHDVQWIGDALKVVDEKAFYQSCCVNGVSYKVLDHALFHSSNDKLIPFKLQGMWEDSKTRSKWVMANQCYFPSDLPEVVGRPSAPESNEVYESNHDSAITAGLIQGPCEVLPPDKFKEESERRTLLGTEANDGLWPIFLCKWFYDKFNGLFQPFSS</sequence>
<feature type="compositionally biased region" description="Polar residues" evidence="5">
    <location>
        <begin position="265"/>
        <end position="283"/>
    </location>
</feature>
<keyword evidence="3" id="KW-0862">Zinc</keyword>
<dbReference type="InterPro" id="IPR043151">
    <property type="entry name" value="BAH_sf"/>
</dbReference>
<dbReference type="InterPro" id="IPR056699">
    <property type="entry name" value="DUF7797"/>
</dbReference>
<feature type="domain" description="PHD-type" evidence="6">
    <location>
        <begin position="379"/>
        <end position="431"/>
    </location>
</feature>